<feature type="domain" description="NlpC/P60" evidence="7">
    <location>
        <begin position="87"/>
        <end position="207"/>
    </location>
</feature>
<dbReference type="EMBL" id="VDCQ01000001">
    <property type="protein sequence ID" value="TNJ68351.1"/>
    <property type="molecule type" value="Genomic_DNA"/>
</dbReference>
<dbReference type="Pfam" id="PF00877">
    <property type="entry name" value="NLPC_P60"/>
    <property type="match status" value="1"/>
</dbReference>
<evidence type="ECO:0000256" key="4">
    <source>
        <dbReference type="ARBA" id="ARBA00022807"/>
    </source>
</evidence>
<protein>
    <submittedName>
        <fullName evidence="8">NlpC/P60 family protein</fullName>
    </submittedName>
</protein>
<dbReference type="PANTHER" id="PTHR47053">
    <property type="entry name" value="MUREIN DD-ENDOPEPTIDASE MEPH-RELATED"/>
    <property type="match status" value="1"/>
</dbReference>
<evidence type="ECO:0000256" key="5">
    <source>
        <dbReference type="SAM" id="MobiDB-lite"/>
    </source>
</evidence>
<evidence type="ECO:0000256" key="2">
    <source>
        <dbReference type="ARBA" id="ARBA00022670"/>
    </source>
</evidence>
<dbReference type="Gene3D" id="3.90.1720.10">
    <property type="entry name" value="endopeptidase domain like (from Nostoc punctiforme)"/>
    <property type="match status" value="1"/>
</dbReference>
<accession>A0A5C4TGZ7</accession>
<dbReference type="AlphaFoldDB" id="A0A5C4TGZ7"/>
<dbReference type="OrthoDB" id="9813118at2"/>
<feature type="region of interest" description="Disordered" evidence="5">
    <location>
        <begin position="64"/>
        <end position="88"/>
    </location>
</feature>
<keyword evidence="6" id="KW-0732">Signal</keyword>
<keyword evidence="4" id="KW-0788">Thiol protease</keyword>
<evidence type="ECO:0000313" key="9">
    <source>
        <dbReference type="Proteomes" id="UP000307943"/>
    </source>
</evidence>
<reference evidence="8 9" key="1">
    <citation type="submission" date="2019-05" db="EMBL/GenBank/DDBJ databases">
        <title>We sequenced the genome of Paenibacillus hemerocallicola KCTC 33185 for further insight into its adaptation and study the phylogeny of Paenibacillus.</title>
        <authorList>
            <person name="Narsing Rao M.P."/>
        </authorList>
    </citation>
    <scope>NUCLEOTIDE SEQUENCE [LARGE SCALE GENOMIC DNA]</scope>
    <source>
        <strain evidence="8 9">KCTC 33185</strain>
    </source>
</reference>
<dbReference type="InterPro" id="IPR038765">
    <property type="entry name" value="Papain-like_cys_pep_sf"/>
</dbReference>
<proteinExistence type="inferred from homology"/>
<organism evidence="8 9">
    <name type="scientific">Paenibacillus hemerocallicola</name>
    <dbReference type="NCBI Taxonomy" id="1172614"/>
    <lineage>
        <taxon>Bacteria</taxon>
        <taxon>Bacillati</taxon>
        <taxon>Bacillota</taxon>
        <taxon>Bacilli</taxon>
        <taxon>Bacillales</taxon>
        <taxon>Paenibacillaceae</taxon>
        <taxon>Paenibacillus</taxon>
    </lineage>
</organism>
<dbReference type="PANTHER" id="PTHR47053:SF3">
    <property type="entry name" value="GAMMA-D-GLUTAMYL-L-LYSINE DIPEPTIDYL-PEPTIDASE"/>
    <property type="match status" value="1"/>
</dbReference>
<evidence type="ECO:0000256" key="1">
    <source>
        <dbReference type="ARBA" id="ARBA00007074"/>
    </source>
</evidence>
<evidence type="ECO:0000313" key="8">
    <source>
        <dbReference type="EMBL" id="TNJ68351.1"/>
    </source>
</evidence>
<keyword evidence="2" id="KW-0645">Protease</keyword>
<dbReference type="GO" id="GO:0006508">
    <property type="term" value="P:proteolysis"/>
    <property type="evidence" value="ECO:0007669"/>
    <property type="project" value="UniProtKB-KW"/>
</dbReference>
<dbReference type="PROSITE" id="PS51935">
    <property type="entry name" value="NLPC_P60"/>
    <property type="match status" value="1"/>
</dbReference>
<dbReference type="SUPFAM" id="SSF54001">
    <property type="entry name" value="Cysteine proteinases"/>
    <property type="match status" value="1"/>
</dbReference>
<dbReference type="InterPro" id="IPR000064">
    <property type="entry name" value="NLP_P60_dom"/>
</dbReference>
<comment type="caution">
    <text evidence="8">The sequence shown here is derived from an EMBL/GenBank/DDBJ whole genome shotgun (WGS) entry which is preliminary data.</text>
</comment>
<dbReference type="GO" id="GO:0008234">
    <property type="term" value="F:cysteine-type peptidase activity"/>
    <property type="evidence" value="ECO:0007669"/>
    <property type="project" value="UniProtKB-KW"/>
</dbReference>
<name>A0A5C4TGZ7_9BACL</name>
<gene>
    <name evidence="8" type="ORF">FE784_01465</name>
</gene>
<feature type="signal peptide" evidence="6">
    <location>
        <begin position="1"/>
        <end position="37"/>
    </location>
</feature>
<dbReference type="Proteomes" id="UP000307943">
    <property type="component" value="Unassembled WGS sequence"/>
</dbReference>
<evidence type="ECO:0000256" key="3">
    <source>
        <dbReference type="ARBA" id="ARBA00022801"/>
    </source>
</evidence>
<keyword evidence="9" id="KW-1185">Reference proteome</keyword>
<sequence>MKTTANKRIGQAILTVGLSFTVFIAGSAFLASPSAHAAPGRDNGWNFGWNQDWNNDWNYDWNADKGSSSGSDNESGAGSNAGSESGSSISNDIISKGKQYIGVPYKFGAKTGNTKSFDCSSFTQYLYGLNDISIPRESIEQSRAGTYVPRSQLKPGDLVFFYSPVHHVAIYIGNGKILHTYGDPGVTITDLESGWWDEHYTTARRVIQ</sequence>
<comment type="similarity">
    <text evidence="1">Belongs to the peptidase C40 family.</text>
</comment>
<feature type="chain" id="PRO_5022766099" evidence="6">
    <location>
        <begin position="38"/>
        <end position="208"/>
    </location>
</feature>
<keyword evidence="3" id="KW-0378">Hydrolase</keyword>
<evidence type="ECO:0000256" key="6">
    <source>
        <dbReference type="SAM" id="SignalP"/>
    </source>
</evidence>
<evidence type="ECO:0000259" key="7">
    <source>
        <dbReference type="PROSITE" id="PS51935"/>
    </source>
</evidence>
<dbReference type="InterPro" id="IPR051202">
    <property type="entry name" value="Peptidase_C40"/>
</dbReference>